<dbReference type="PROSITE" id="PS51186">
    <property type="entry name" value="GNAT"/>
    <property type="match status" value="1"/>
</dbReference>
<dbReference type="InterPro" id="IPR016181">
    <property type="entry name" value="Acyl_CoA_acyltransferase"/>
</dbReference>
<dbReference type="Pfam" id="PF13302">
    <property type="entry name" value="Acetyltransf_3"/>
    <property type="match status" value="1"/>
</dbReference>
<dbReference type="EC" id="2.3.1.-" evidence="5"/>
<keyword evidence="6" id="KW-1185">Reference proteome</keyword>
<keyword evidence="3" id="KW-0067">ATP-binding</keyword>
<dbReference type="GO" id="GO:0016746">
    <property type="term" value="F:acyltransferase activity"/>
    <property type="evidence" value="ECO:0007669"/>
    <property type="project" value="UniProtKB-KW"/>
</dbReference>
<gene>
    <name evidence="5" type="ORF">PJU73_06110</name>
</gene>
<evidence type="ECO:0000256" key="1">
    <source>
        <dbReference type="ARBA" id="ARBA00022598"/>
    </source>
</evidence>
<dbReference type="SUPFAM" id="SSF55729">
    <property type="entry name" value="Acyl-CoA N-acyltransferases (Nat)"/>
    <property type="match status" value="1"/>
</dbReference>
<evidence type="ECO:0000256" key="2">
    <source>
        <dbReference type="ARBA" id="ARBA00022741"/>
    </source>
</evidence>
<sequence>MPQAMPGYFFTPKHIVLVGASERADSLGEQILTSLLGSPFDGTITPVNLRHRFVAGIRAYTSPAHIPEGADLVIAVTPPDSYEALFKACRKKQLHHIILIQDWPTLPEEAWRTARQLIKKYHGEELSISVCNPAGFQLPTQGLNAGIQDDYPAGHVAFLSGDDAVSHEVTQMLRRMKQGLSRHISLNFALTPVSAADWLNRFGHNRHTRVAVIHYNTLENPRKLFSAVRYFARHTPVILYCTHAADKTEKAVLNCLARHNNFLPVFTPEHLESTLHAYLAELKPVQQLTALANTPAAWLQPTAEKYAVRLQLPTRKPRLNQGNLGTYATASAYRSAAVEQLQKPDCQALLAVIAADSEHHETAVSRVLKNLARTSDKPLLISSRFSDGLLHFSHPEQALQALSLANTVAQLQQEQQQTAPPAADNLKTPDPQAVRQAIESSSPSKLVQALHLPKCQNQCRHEAVRLTAFVHPHYGWTVSAVYQGKTAAVLPPFSSLDAQFLAQTADIVEFSQEINQFLHSLSALTETADDFGNISLCFGNGQTVSNIHFKNKAAAKLKTAQRPTAAEIFRSFNINSATEFIRQTSESAAELLSHKPAAPPKPVGIQNVRAPYPADSGNWQTTDGKTVFIRPFRPEDAAAKQQFIRKLPPESRQTRFMAAINELPPATLARFSRLDYHAEGAYIAENSDGIAAVSRFSRLTRDECEFGITVAEKMRSSGLSAEMMRRIILLATQQGYKSMSAEILKSNTAMLKLAEKSGFTLTPSAEDKQLYQAKLRLLPDETADRHNFPQKNLHKNHKLS</sequence>
<dbReference type="RefSeq" id="WP_237091739.1">
    <property type="nucleotide sequence ID" value="NZ_CP116766.1"/>
</dbReference>
<proteinExistence type="predicted"/>
<dbReference type="Pfam" id="PF13380">
    <property type="entry name" value="CoA_binding_2"/>
    <property type="match status" value="1"/>
</dbReference>
<accession>A0ABY7RHH8</accession>
<name>A0ABY7RHH8_9NEIS</name>
<keyword evidence="2" id="KW-0547">Nucleotide-binding</keyword>
<evidence type="ECO:0000256" key="3">
    <source>
        <dbReference type="ARBA" id="ARBA00022840"/>
    </source>
</evidence>
<dbReference type="InterPro" id="IPR000182">
    <property type="entry name" value="GNAT_dom"/>
</dbReference>
<dbReference type="InterPro" id="IPR003781">
    <property type="entry name" value="CoA-bd"/>
</dbReference>
<dbReference type="PANTHER" id="PTHR43334">
    <property type="entry name" value="ACETATE--COA LIGASE [ADP-FORMING]"/>
    <property type="match status" value="1"/>
</dbReference>
<reference evidence="5 6" key="1">
    <citation type="submission" date="2023-01" db="EMBL/GenBank/DDBJ databases">
        <authorList>
            <person name="Yang C."/>
        </authorList>
    </citation>
    <scope>NUCLEOTIDE SEQUENCE [LARGE SCALE GENOMIC DNA]</scope>
    <source>
        <strain evidence="5 6">ZJ106</strain>
    </source>
</reference>
<dbReference type="SUPFAM" id="SSF52210">
    <property type="entry name" value="Succinyl-CoA synthetase domains"/>
    <property type="match status" value="1"/>
</dbReference>
<protein>
    <submittedName>
        <fullName evidence="5">GNAT family N-acetyltransferase</fullName>
        <ecNumber evidence="5">2.3.1.-</ecNumber>
    </submittedName>
</protein>
<organism evidence="5 6">
    <name type="scientific">Neisseria lisongii</name>
    <dbReference type="NCBI Taxonomy" id="2912188"/>
    <lineage>
        <taxon>Bacteria</taxon>
        <taxon>Pseudomonadati</taxon>
        <taxon>Pseudomonadota</taxon>
        <taxon>Betaproteobacteria</taxon>
        <taxon>Neisseriales</taxon>
        <taxon>Neisseriaceae</taxon>
        <taxon>Neisseria</taxon>
    </lineage>
</organism>
<dbReference type="Proteomes" id="UP001221268">
    <property type="component" value="Chromosome"/>
</dbReference>
<keyword evidence="5" id="KW-0012">Acyltransferase</keyword>
<evidence type="ECO:0000259" key="4">
    <source>
        <dbReference type="PROSITE" id="PS51186"/>
    </source>
</evidence>
<dbReference type="InterPro" id="IPR032875">
    <property type="entry name" value="Succ_CoA_lig_flav_dom"/>
</dbReference>
<dbReference type="InterPro" id="IPR036291">
    <property type="entry name" value="NAD(P)-bd_dom_sf"/>
</dbReference>
<dbReference type="PANTHER" id="PTHR43334:SF1">
    <property type="entry name" value="3-HYDROXYPROPIONATE--COA LIGASE [ADP-FORMING]"/>
    <property type="match status" value="1"/>
</dbReference>
<dbReference type="Pfam" id="PF13607">
    <property type="entry name" value="Succ_CoA_lig"/>
    <property type="match status" value="1"/>
</dbReference>
<dbReference type="InterPro" id="IPR016102">
    <property type="entry name" value="Succinyl-CoA_synth-like"/>
</dbReference>
<dbReference type="InterPro" id="IPR051538">
    <property type="entry name" value="Acyl-CoA_Synth/Transferase"/>
</dbReference>
<keyword evidence="1" id="KW-0436">Ligase</keyword>
<keyword evidence="5" id="KW-0808">Transferase</keyword>
<feature type="domain" description="N-acetyltransferase" evidence="4">
    <location>
        <begin position="627"/>
        <end position="781"/>
    </location>
</feature>
<evidence type="ECO:0000313" key="6">
    <source>
        <dbReference type="Proteomes" id="UP001221268"/>
    </source>
</evidence>
<dbReference type="SMART" id="SM00881">
    <property type="entry name" value="CoA_binding"/>
    <property type="match status" value="1"/>
</dbReference>
<evidence type="ECO:0000313" key="5">
    <source>
        <dbReference type="EMBL" id="WCL70936.1"/>
    </source>
</evidence>
<dbReference type="EMBL" id="CP116766">
    <property type="protein sequence ID" value="WCL70936.1"/>
    <property type="molecule type" value="Genomic_DNA"/>
</dbReference>
<dbReference type="Gene3D" id="3.40.630.30">
    <property type="match status" value="1"/>
</dbReference>
<dbReference type="SUPFAM" id="SSF51735">
    <property type="entry name" value="NAD(P)-binding Rossmann-fold domains"/>
    <property type="match status" value="1"/>
</dbReference>
<dbReference type="Gene3D" id="3.40.50.261">
    <property type="entry name" value="Succinyl-CoA synthetase domains"/>
    <property type="match status" value="1"/>
</dbReference>
<dbReference type="Gene3D" id="3.40.50.720">
    <property type="entry name" value="NAD(P)-binding Rossmann-like Domain"/>
    <property type="match status" value="1"/>
</dbReference>